<evidence type="ECO:0000259" key="1">
    <source>
        <dbReference type="Pfam" id="PF05699"/>
    </source>
</evidence>
<dbReference type="SUPFAM" id="SSF53098">
    <property type="entry name" value="Ribonuclease H-like"/>
    <property type="match status" value="1"/>
</dbReference>
<sequence length="216" mass="24942">MKNHIVCAIGKRVIEFEDPIYFVVLLLHPLCKTMAMSRSMIGDKIIQATLKVVKVWHFSKRDVVLLYKELINYKNGDAPFDDFKDTCNNRSTREFWENFFGGLPLLRRFATNVFSIVPHSGPCERLFSIFGLVKSKPRNRLEVERLNMLGQIRYDLASEVCIKKPKSEDSQDVQDGLSMGDFDVAIEDGPGNDLLDEKIEEVRYVNEANHGRFFQF</sequence>
<organism evidence="2 3">
    <name type="scientific">Thalictrum thalictroides</name>
    <name type="common">Rue-anemone</name>
    <name type="synonym">Anemone thalictroides</name>
    <dbReference type="NCBI Taxonomy" id="46969"/>
    <lineage>
        <taxon>Eukaryota</taxon>
        <taxon>Viridiplantae</taxon>
        <taxon>Streptophyta</taxon>
        <taxon>Embryophyta</taxon>
        <taxon>Tracheophyta</taxon>
        <taxon>Spermatophyta</taxon>
        <taxon>Magnoliopsida</taxon>
        <taxon>Ranunculales</taxon>
        <taxon>Ranunculaceae</taxon>
        <taxon>Thalictroideae</taxon>
        <taxon>Thalictrum</taxon>
    </lineage>
</organism>
<comment type="caution">
    <text evidence="2">The sequence shown here is derived from an EMBL/GenBank/DDBJ whole genome shotgun (WGS) entry which is preliminary data.</text>
</comment>
<dbReference type="InterPro" id="IPR012337">
    <property type="entry name" value="RNaseH-like_sf"/>
</dbReference>
<dbReference type="Proteomes" id="UP000554482">
    <property type="component" value="Unassembled WGS sequence"/>
</dbReference>
<dbReference type="AlphaFoldDB" id="A0A7J6XBZ1"/>
<dbReference type="InterPro" id="IPR008906">
    <property type="entry name" value="HATC_C_dom"/>
</dbReference>
<accession>A0A7J6XBZ1</accession>
<proteinExistence type="predicted"/>
<dbReference type="GO" id="GO:0046983">
    <property type="term" value="F:protein dimerization activity"/>
    <property type="evidence" value="ECO:0007669"/>
    <property type="project" value="InterPro"/>
</dbReference>
<protein>
    <recommendedName>
        <fullName evidence="1">HAT C-terminal dimerisation domain-containing protein</fullName>
    </recommendedName>
</protein>
<keyword evidence="3" id="KW-1185">Reference proteome</keyword>
<dbReference type="OrthoDB" id="3226942at2759"/>
<feature type="domain" description="HAT C-terminal dimerisation" evidence="1">
    <location>
        <begin position="91"/>
        <end position="153"/>
    </location>
</feature>
<name>A0A7J6XBZ1_THATH</name>
<evidence type="ECO:0000313" key="2">
    <source>
        <dbReference type="EMBL" id="KAF5207013.1"/>
    </source>
</evidence>
<dbReference type="EMBL" id="JABWDY010001960">
    <property type="protein sequence ID" value="KAF5207013.1"/>
    <property type="molecule type" value="Genomic_DNA"/>
</dbReference>
<dbReference type="Pfam" id="PF05699">
    <property type="entry name" value="Dimer_Tnp_hAT"/>
    <property type="match status" value="1"/>
</dbReference>
<gene>
    <name evidence="2" type="ORF">FRX31_003398</name>
</gene>
<reference evidence="2 3" key="1">
    <citation type="submission" date="2020-06" db="EMBL/GenBank/DDBJ databases">
        <title>Transcriptomic and genomic resources for Thalictrum thalictroides and T. hernandezii: Facilitating candidate gene discovery in an emerging model plant lineage.</title>
        <authorList>
            <person name="Arias T."/>
            <person name="Riano-Pachon D.M."/>
            <person name="Di Stilio V.S."/>
        </authorList>
    </citation>
    <scope>NUCLEOTIDE SEQUENCE [LARGE SCALE GENOMIC DNA]</scope>
    <source>
        <strain evidence="3">cv. WT478/WT964</strain>
        <tissue evidence="2">Leaves</tissue>
    </source>
</reference>
<evidence type="ECO:0000313" key="3">
    <source>
        <dbReference type="Proteomes" id="UP000554482"/>
    </source>
</evidence>